<keyword evidence="3" id="KW-1185">Reference proteome</keyword>
<sequence length="142" mass="15903">MSGYTVKTCEYCGRLFQSIGTDICSACSEKLDRDFVKVREYIYENPENVSIADILENTEVPEKVIRLFLKEGRISSRTVSLGDYVKCEACGAPTDGGRLCRKCAAAFSAEAAKLSSQVKENPKEDPARRAWNSRSMHTYQKD</sequence>
<evidence type="ECO:0008006" key="4">
    <source>
        <dbReference type="Google" id="ProtNLM"/>
    </source>
</evidence>
<dbReference type="OrthoDB" id="1739831at2"/>
<feature type="region of interest" description="Disordered" evidence="1">
    <location>
        <begin position="117"/>
        <end position="142"/>
    </location>
</feature>
<name>A0A1W1YH66_9FIRM</name>
<feature type="compositionally biased region" description="Polar residues" evidence="1">
    <location>
        <begin position="132"/>
        <end position="142"/>
    </location>
</feature>
<evidence type="ECO:0000256" key="1">
    <source>
        <dbReference type="SAM" id="MobiDB-lite"/>
    </source>
</evidence>
<proteinExistence type="predicted"/>
<dbReference type="EMBL" id="FWXW01000001">
    <property type="protein sequence ID" value="SMC35515.1"/>
    <property type="molecule type" value="Genomic_DNA"/>
</dbReference>
<organism evidence="2 3">
    <name type="scientific">Papillibacter cinnamivorans DSM 12816</name>
    <dbReference type="NCBI Taxonomy" id="1122930"/>
    <lineage>
        <taxon>Bacteria</taxon>
        <taxon>Bacillati</taxon>
        <taxon>Bacillota</taxon>
        <taxon>Clostridia</taxon>
        <taxon>Eubacteriales</taxon>
        <taxon>Oscillospiraceae</taxon>
        <taxon>Papillibacter</taxon>
    </lineage>
</organism>
<dbReference type="AlphaFoldDB" id="A0A1W1YH66"/>
<protein>
    <recommendedName>
        <fullName evidence="4">Flagellar operon protein TIGR03826</fullName>
    </recommendedName>
</protein>
<gene>
    <name evidence="2" type="ORF">SAMN02745168_0411</name>
</gene>
<dbReference type="Proteomes" id="UP000192790">
    <property type="component" value="Unassembled WGS sequence"/>
</dbReference>
<dbReference type="RefSeq" id="WP_084233057.1">
    <property type="nucleotide sequence ID" value="NZ_FWXW01000001.1"/>
</dbReference>
<evidence type="ECO:0000313" key="3">
    <source>
        <dbReference type="Proteomes" id="UP000192790"/>
    </source>
</evidence>
<evidence type="ECO:0000313" key="2">
    <source>
        <dbReference type="EMBL" id="SMC35515.1"/>
    </source>
</evidence>
<reference evidence="2 3" key="1">
    <citation type="submission" date="2017-04" db="EMBL/GenBank/DDBJ databases">
        <authorList>
            <person name="Afonso C.L."/>
            <person name="Miller P.J."/>
            <person name="Scott M.A."/>
            <person name="Spackman E."/>
            <person name="Goraichik I."/>
            <person name="Dimitrov K.M."/>
            <person name="Suarez D.L."/>
            <person name="Swayne D.E."/>
        </authorList>
    </citation>
    <scope>NUCLEOTIDE SEQUENCE [LARGE SCALE GENOMIC DNA]</scope>
    <source>
        <strain evidence="2 3">DSM 12816</strain>
    </source>
</reference>
<dbReference type="STRING" id="1122930.SAMN02745168_0411"/>
<accession>A0A1W1YH66</accession>